<protein>
    <submittedName>
        <fullName evidence="1">Uncharacterized protein</fullName>
    </submittedName>
</protein>
<reference evidence="1" key="1">
    <citation type="submission" date="2022-01" db="EMBL/GenBank/DDBJ databases">
        <title>Novel bile acid biosynthetic pathways are enriched in the microbiome of centenarians.</title>
        <authorList>
            <person name="Sato Y."/>
            <person name="Atarashi K."/>
            <person name="Plichta R.D."/>
            <person name="Arai Y."/>
            <person name="Sasajima S."/>
            <person name="Kearney M.S."/>
            <person name="Suda W."/>
            <person name="Takeshita K."/>
            <person name="Sasaki T."/>
            <person name="Okamoto S."/>
            <person name="Skelly N.A."/>
            <person name="Okamura Y."/>
            <person name="Vlamakis H."/>
            <person name="Li Y."/>
            <person name="Tanoue T."/>
            <person name="Takei H."/>
            <person name="Nittono H."/>
            <person name="Narushima S."/>
            <person name="Irie J."/>
            <person name="Itoh H."/>
            <person name="Moriya K."/>
            <person name="Sugiura Y."/>
            <person name="Suematsu M."/>
            <person name="Moritoki N."/>
            <person name="Shibata S."/>
            <person name="Littman R.D."/>
            <person name="Fischbach A.M."/>
            <person name="Uwamino Y."/>
            <person name="Inoue T."/>
            <person name="Honda A."/>
            <person name="Hattori M."/>
            <person name="Murai T."/>
            <person name="Xavier J.R."/>
            <person name="Hirose N."/>
            <person name="Honda K."/>
        </authorList>
    </citation>
    <scope>NUCLEOTIDE SEQUENCE</scope>
    <source>
        <strain evidence="1">CE91-St3</strain>
    </source>
</reference>
<name>A0AA37NGN2_9BACT</name>
<dbReference type="AlphaFoldDB" id="A0AA37NGN2"/>
<organism evidence="1 2">
    <name type="scientific">Parabacteroides merdae</name>
    <dbReference type="NCBI Taxonomy" id="46503"/>
    <lineage>
        <taxon>Bacteria</taxon>
        <taxon>Pseudomonadati</taxon>
        <taxon>Bacteroidota</taxon>
        <taxon>Bacteroidia</taxon>
        <taxon>Bacteroidales</taxon>
        <taxon>Tannerellaceae</taxon>
        <taxon>Parabacteroides</taxon>
    </lineage>
</organism>
<proteinExistence type="predicted"/>
<evidence type="ECO:0000313" key="2">
    <source>
        <dbReference type="Proteomes" id="UP001055114"/>
    </source>
</evidence>
<comment type="caution">
    <text evidence="1">The sequence shown here is derived from an EMBL/GenBank/DDBJ whole genome shotgun (WGS) entry which is preliminary data.</text>
</comment>
<gene>
    <name evidence="1" type="ORF">CE91St3_38630</name>
</gene>
<dbReference type="EMBL" id="BQNZ01000004">
    <property type="protein sequence ID" value="GKH74000.1"/>
    <property type="molecule type" value="Genomic_DNA"/>
</dbReference>
<accession>A0AA37NGN2</accession>
<sequence length="73" mass="8130">MGVATFTSIPVVPTPTPTAKELNTPNSFWAITSLTITPDKANEITQSRVLKPFITTKKCICIEIKYSKEKKIF</sequence>
<evidence type="ECO:0000313" key="1">
    <source>
        <dbReference type="EMBL" id="GKH74000.1"/>
    </source>
</evidence>
<dbReference type="Proteomes" id="UP001055114">
    <property type="component" value="Unassembled WGS sequence"/>
</dbReference>